<gene>
    <name evidence="1" type="ORF">SAMN04488062_102261</name>
</gene>
<dbReference type="STRING" id="178355.SAMN04488062_102261"/>
<dbReference type="InterPro" id="IPR036895">
    <property type="entry name" value="Uracil-DNA_glycosylase-like_sf"/>
</dbReference>
<keyword evidence="2" id="KW-1185">Reference proteome</keyword>
<sequence>MPCPHKFIEYLNLERLDFKPEILIVGTFNPAWPANNQAQWFYGRTHDQHGNVNNNFWDVLPRLYGENSLINSTLVEWKAFCKRHKIAITDLIENIVDANEENPEHVTILSSYNDKSIAEVFNEHVPNNIVALLQNHPTITNVYLTRGTGETFWRRLWRPVVQYSNQNGLNEKNLLTPSGYAFYQHGAHNNQNPNNQIALLNDFILTKWQNEWHF</sequence>
<organism evidence="1 2">
    <name type="scientific">Flavobacterium omnivorum</name>
    <dbReference type="NCBI Taxonomy" id="178355"/>
    <lineage>
        <taxon>Bacteria</taxon>
        <taxon>Pseudomonadati</taxon>
        <taxon>Bacteroidota</taxon>
        <taxon>Flavobacteriia</taxon>
        <taxon>Flavobacteriales</taxon>
        <taxon>Flavobacteriaceae</taxon>
        <taxon>Flavobacterium</taxon>
    </lineage>
</organism>
<evidence type="ECO:0008006" key="3">
    <source>
        <dbReference type="Google" id="ProtNLM"/>
    </source>
</evidence>
<proteinExistence type="predicted"/>
<dbReference type="EMBL" id="FNDB01000002">
    <property type="protein sequence ID" value="SDG82045.1"/>
    <property type="molecule type" value="Genomic_DNA"/>
</dbReference>
<name>A0A1G7XCP0_9FLAO</name>
<protein>
    <recommendedName>
        <fullName evidence="3">Uracil DNA glycosylase superfamily protein</fullName>
    </recommendedName>
</protein>
<dbReference type="AlphaFoldDB" id="A0A1G7XCP0"/>
<dbReference type="Gene3D" id="3.40.470.10">
    <property type="entry name" value="Uracil-DNA glycosylase-like domain"/>
    <property type="match status" value="1"/>
</dbReference>
<evidence type="ECO:0000313" key="1">
    <source>
        <dbReference type="EMBL" id="SDG82045.1"/>
    </source>
</evidence>
<accession>A0A1G7XCP0</accession>
<dbReference type="Proteomes" id="UP000199274">
    <property type="component" value="Unassembled WGS sequence"/>
</dbReference>
<reference evidence="2" key="1">
    <citation type="submission" date="2016-10" db="EMBL/GenBank/DDBJ databases">
        <authorList>
            <person name="Varghese N."/>
            <person name="Submissions S."/>
        </authorList>
    </citation>
    <scope>NUCLEOTIDE SEQUENCE [LARGE SCALE GENOMIC DNA]</scope>
    <source>
        <strain evidence="2">CGMCC 1.2747</strain>
    </source>
</reference>
<evidence type="ECO:0000313" key="2">
    <source>
        <dbReference type="Proteomes" id="UP000199274"/>
    </source>
</evidence>